<sequence>MIVTEIKIVGAEVRALVCSGSRLRTTDSAYISCAYTIANVLIIKPGPFNPDILLRQPVSTDEPSFTTPNIIAAAYFASLRLNFILDWESSTLYVAYD</sequence>
<name>A0A9P6FIJ6_9FUNG</name>
<accession>A0A9P6FIJ6</accession>
<protein>
    <submittedName>
        <fullName evidence="1">Uncharacterized protein</fullName>
    </submittedName>
</protein>
<organism evidence="1 2">
    <name type="scientific">Mortierella hygrophila</name>
    <dbReference type="NCBI Taxonomy" id="979708"/>
    <lineage>
        <taxon>Eukaryota</taxon>
        <taxon>Fungi</taxon>
        <taxon>Fungi incertae sedis</taxon>
        <taxon>Mucoromycota</taxon>
        <taxon>Mortierellomycotina</taxon>
        <taxon>Mortierellomycetes</taxon>
        <taxon>Mortierellales</taxon>
        <taxon>Mortierellaceae</taxon>
        <taxon>Mortierella</taxon>
    </lineage>
</organism>
<evidence type="ECO:0000313" key="1">
    <source>
        <dbReference type="EMBL" id="KAF9551002.1"/>
    </source>
</evidence>
<dbReference type="AlphaFoldDB" id="A0A9P6FIJ6"/>
<proteinExistence type="predicted"/>
<reference evidence="1" key="1">
    <citation type="journal article" date="2020" name="Fungal Divers.">
        <title>Resolving the Mortierellaceae phylogeny through synthesis of multi-gene phylogenetics and phylogenomics.</title>
        <authorList>
            <person name="Vandepol N."/>
            <person name="Liber J."/>
            <person name="Desiro A."/>
            <person name="Na H."/>
            <person name="Kennedy M."/>
            <person name="Barry K."/>
            <person name="Grigoriev I.V."/>
            <person name="Miller A.N."/>
            <person name="O'Donnell K."/>
            <person name="Stajich J.E."/>
            <person name="Bonito G."/>
        </authorList>
    </citation>
    <scope>NUCLEOTIDE SEQUENCE</scope>
    <source>
        <strain evidence="1">NRRL 2591</strain>
    </source>
</reference>
<keyword evidence="2" id="KW-1185">Reference proteome</keyword>
<comment type="caution">
    <text evidence="1">The sequence shown here is derived from an EMBL/GenBank/DDBJ whole genome shotgun (WGS) entry which is preliminary data.</text>
</comment>
<gene>
    <name evidence="1" type="ORF">EC957_010770</name>
</gene>
<dbReference type="EMBL" id="JAAAXW010000007">
    <property type="protein sequence ID" value="KAF9551002.1"/>
    <property type="molecule type" value="Genomic_DNA"/>
</dbReference>
<dbReference type="Proteomes" id="UP000723463">
    <property type="component" value="Unassembled WGS sequence"/>
</dbReference>
<evidence type="ECO:0000313" key="2">
    <source>
        <dbReference type="Proteomes" id="UP000723463"/>
    </source>
</evidence>